<dbReference type="Proteomes" id="UP000179179">
    <property type="component" value="Unassembled WGS sequence"/>
</dbReference>
<evidence type="ECO:0000256" key="1">
    <source>
        <dbReference type="ARBA" id="ARBA00004123"/>
    </source>
</evidence>
<organism evidence="4 5">
    <name type="scientific">Aspergillus bombycis</name>
    <dbReference type="NCBI Taxonomy" id="109264"/>
    <lineage>
        <taxon>Eukaryota</taxon>
        <taxon>Fungi</taxon>
        <taxon>Dikarya</taxon>
        <taxon>Ascomycota</taxon>
        <taxon>Pezizomycotina</taxon>
        <taxon>Eurotiomycetes</taxon>
        <taxon>Eurotiomycetidae</taxon>
        <taxon>Eurotiales</taxon>
        <taxon>Aspergillaceae</taxon>
        <taxon>Aspergillus</taxon>
    </lineage>
</organism>
<name>A0A1F7ZQV0_9EURO</name>
<dbReference type="AlphaFoldDB" id="A0A1F7ZQV0"/>
<comment type="subcellular location">
    <subcellularLocation>
        <location evidence="1">Nucleus</location>
    </subcellularLocation>
</comment>
<feature type="region of interest" description="Disordered" evidence="3">
    <location>
        <begin position="34"/>
        <end position="64"/>
    </location>
</feature>
<dbReference type="PANTHER" id="PTHR37534:SF44">
    <property type="entry name" value="ZN(II)2CYS6 TRANSCRIPTION FACTOR (EUROFUNG)"/>
    <property type="match status" value="1"/>
</dbReference>
<dbReference type="GO" id="GO:0000976">
    <property type="term" value="F:transcription cis-regulatory region binding"/>
    <property type="evidence" value="ECO:0007669"/>
    <property type="project" value="TreeGrafter"/>
</dbReference>
<keyword evidence="5" id="KW-1185">Reference proteome</keyword>
<dbReference type="RefSeq" id="XP_022385551.1">
    <property type="nucleotide sequence ID" value="XM_022536791.1"/>
</dbReference>
<sequence>MERSTLPSGTVETRTCWFYEPAEKLRAALQSHLQPSLEHVSSPGSGKQSLPPSTNERLTRPVNTQCSRGFDPCTSVRTNDHTGGSEGLVLDTDCPIITRTSWNDRIVRNDDQDVHLVSSPKTDSSTILRGYYFAHTCRILSGFDSPTNPLREWVSTLSTQNAVVHFCVLSISAAHLSQQQKYPELSMLALSHHTDVLSSLAAAVANLDARSLSLEPESVVRSPQSSAAALLLGIIMFGMTSSWHDPSSLGSQHLQAARAIFQGLYSERVGARSSFLPALTSFVVDQRDLCPAAYLLPLCTPNEPWGLINPWSGLSTRLFIHLSEVGAIARQLHHLRWKISSSSSSPTRAASKTALSLPDARQPLLSQARHLETLFTEYRLPASESVPETGDPSAPVPHFRILARVYQLAALLELYRMFPELLVRRQRPSLSGRERVPELDDIDSESHSSQLNSLAITILALIASIPETSGTRATQMLALVIAGSTLRRPRTGDDGGTVSAGGHRVFAFAPTPAAEIEHWRSFVASRLQNLVCYVGLHAVQQAGLIVRESWIRADQAVPVCGRGLPIVHWIDVMAERGLETILG</sequence>
<reference evidence="4 5" key="1">
    <citation type="journal article" date="2016" name="Genome Biol. Evol.">
        <title>Draft genome sequence of an aflatoxigenic Aspergillus species, A. bombycis.</title>
        <authorList>
            <person name="Moore G.G."/>
            <person name="Mack B.M."/>
            <person name="Beltz S.B."/>
            <person name="Gilbert M.K."/>
        </authorList>
    </citation>
    <scope>NUCLEOTIDE SEQUENCE [LARGE SCALE GENOMIC DNA]</scope>
    <source>
        <strain evidence="5">NRRL 26010</strain>
    </source>
</reference>
<evidence type="ECO:0008006" key="6">
    <source>
        <dbReference type="Google" id="ProtNLM"/>
    </source>
</evidence>
<proteinExistence type="predicted"/>
<dbReference type="InterPro" id="IPR021858">
    <property type="entry name" value="Fun_TF"/>
</dbReference>
<evidence type="ECO:0000256" key="3">
    <source>
        <dbReference type="SAM" id="MobiDB-lite"/>
    </source>
</evidence>
<evidence type="ECO:0000313" key="4">
    <source>
        <dbReference type="EMBL" id="OGM41834.1"/>
    </source>
</evidence>
<protein>
    <recommendedName>
        <fullName evidence="6">Zn(II)2Cys6 transcription factor</fullName>
    </recommendedName>
</protein>
<dbReference type="GO" id="GO:0005634">
    <property type="term" value="C:nucleus"/>
    <property type="evidence" value="ECO:0007669"/>
    <property type="project" value="UniProtKB-SubCell"/>
</dbReference>
<evidence type="ECO:0000313" key="5">
    <source>
        <dbReference type="Proteomes" id="UP000179179"/>
    </source>
</evidence>
<dbReference type="Pfam" id="PF11951">
    <property type="entry name" value="Fungal_trans_2"/>
    <property type="match status" value="1"/>
</dbReference>
<dbReference type="GO" id="GO:0045944">
    <property type="term" value="P:positive regulation of transcription by RNA polymerase II"/>
    <property type="evidence" value="ECO:0007669"/>
    <property type="project" value="TreeGrafter"/>
</dbReference>
<accession>A0A1F7ZQV0</accession>
<dbReference type="GeneID" id="34453053"/>
<feature type="compositionally biased region" description="Polar residues" evidence="3">
    <location>
        <begin position="42"/>
        <end position="64"/>
    </location>
</feature>
<dbReference type="PANTHER" id="PTHR37534">
    <property type="entry name" value="TRANSCRIPTIONAL ACTIVATOR PROTEIN UGA3"/>
    <property type="match status" value="1"/>
</dbReference>
<keyword evidence="2" id="KW-0539">Nucleus</keyword>
<dbReference type="EMBL" id="LYCR01000102">
    <property type="protein sequence ID" value="OGM41834.1"/>
    <property type="molecule type" value="Genomic_DNA"/>
</dbReference>
<dbReference type="OrthoDB" id="39175at2759"/>
<gene>
    <name evidence="4" type="ORF">ABOM_009663</name>
</gene>
<comment type="caution">
    <text evidence="4">The sequence shown here is derived from an EMBL/GenBank/DDBJ whole genome shotgun (WGS) entry which is preliminary data.</text>
</comment>
<evidence type="ECO:0000256" key="2">
    <source>
        <dbReference type="ARBA" id="ARBA00023242"/>
    </source>
</evidence>
<dbReference type="GO" id="GO:0003700">
    <property type="term" value="F:DNA-binding transcription factor activity"/>
    <property type="evidence" value="ECO:0007669"/>
    <property type="project" value="TreeGrafter"/>
</dbReference>